<evidence type="ECO:0000313" key="1">
    <source>
        <dbReference type="EMBL" id="CAG8557458.1"/>
    </source>
</evidence>
<name>A0A9N9FSR5_9GLOM</name>
<protein>
    <submittedName>
        <fullName evidence="1">4094_t:CDS:1</fullName>
    </submittedName>
</protein>
<dbReference type="Proteomes" id="UP000789570">
    <property type="component" value="Unassembled WGS sequence"/>
</dbReference>
<dbReference type="AlphaFoldDB" id="A0A9N9FSR5"/>
<dbReference type="OrthoDB" id="2379098at2759"/>
<organism evidence="1 2">
    <name type="scientific">Funneliformis caledonium</name>
    <dbReference type="NCBI Taxonomy" id="1117310"/>
    <lineage>
        <taxon>Eukaryota</taxon>
        <taxon>Fungi</taxon>
        <taxon>Fungi incertae sedis</taxon>
        <taxon>Mucoromycota</taxon>
        <taxon>Glomeromycotina</taxon>
        <taxon>Glomeromycetes</taxon>
        <taxon>Glomerales</taxon>
        <taxon>Glomeraceae</taxon>
        <taxon>Funneliformis</taxon>
    </lineage>
</organism>
<proteinExistence type="predicted"/>
<accession>A0A9N9FSR5</accession>
<comment type="caution">
    <text evidence="1">The sequence shown here is derived from an EMBL/GenBank/DDBJ whole genome shotgun (WGS) entry which is preliminary data.</text>
</comment>
<reference evidence="1" key="1">
    <citation type="submission" date="2021-06" db="EMBL/GenBank/DDBJ databases">
        <authorList>
            <person name="Kallberg Y."/>
            <person name="Tangrot J."/>
            <person name="Rosling A."/>
        </authorList>
    </citation>
    <scope>NUCLEOTIDE SEQUENCE</scope>
    <source>
        <strain evidence="1">UK204</strain>
    </source>
</reference>
<evidence type="ECO:0000313" key="2">
    <source>
        <dbReference type="Proteomes" id="UP000789570"/>
    </source>
</evidence>
<keyword evidence="2" id="KW-1185">Reference proteome</keyword>
<sequence>MFNWIDYEENENNILTLTFEKIIDAAETSSEIALQKVIEHYKIKGKKSIPVSFNCSYSHIHNALQANEIDDSTSEQSDDEIEAHFPGCQALFTFDNALSYAAFLPNILVAKYLEESSQRCTAHILPKGLKQVLMERRLWLNKGLKLEEARKLMKDSGWEDENWVNERTLQGPNGTYTVAVSNTKNITGYFSPTKDSNNNTSLDTADEVLEFLNNRNEEDG</sequence>
<dbReference type="EMBL" id="CAJVPQ010001534">
    <property type="protein sequence ID" value="CAG8557458.1"/>
    <property type="molecule type" value="Genomic_DNA"/>
</dbReference>
<gene>
    <name evidence="1" type="ORF">FCALED_LOCUS6427</name>
</gene>